<evidence type="ECO:0000256" key="7">
    <source>
        <dbReference type="SAM" id="Phobius"/>
    </source>
</evidence>
<name>A0ABS8PLS4_9BACT</name>
<evidence type="ECO:0000313" key="10">
    <source>
        <dbReference type="Proteomes" id="UP001199816"/>
    </source>
</evidence>
<keyword evidence="6 7" id="KW-0472">Membrane</keyword>
<evidence type="ECO:0000256" key="1">
    <source>
        <dbReference type="ARBA" id="ARBA00004141"/>
    </source>
</evidence>
<dbReference type="Gene3D" id="1.20.1540.10">
    <property type="entry name" value="Rhomboid-like"/>
    <property type="match status" value="1"/>
</dbReference>
<evidence type="ECO:0000256" key="5">
    <source>
        <dbReference type="ARBA" id="ARBA00022989"/>
    </source>
</evidence>
<dbReference type="RefSeq" id="WP_231001974.1">
    <property type="nucleotide sequence ID" value="NZ_JAJNEC010000001.1"/>
</dbReference>
<gene>
    <name evidence="9" type="ORF">LQ567_00280</name>
</gene>
<dbReference type="InterPro" id="IPR035952">
    <property type="entry name" value="Rhomboid-like_sf"/>
</dbReference>
<protein>
    <submittedName>
        <fullName evidence="9">Rhomboid family intramembrane serine protease</fullName>
    </submittedName>
</protein>
<dbReference type="InterPro" id="IPR022764">
    <property type="entry name" value="Peptidase_S54_rhomboid_dom"/>
</dbReference>
<keyword evidence="9" id="KW-0645">Protease</keyword>
<evidence type="ECO:0000256" key="6">
    <source>
        <dbReference type="ARBA" id="ARBA00023136"/>
    </source>
</evidence>
<dbReference type="InterPro" id="IPR050925">
    <property type="entry name" value="Rhomboid_protease_S54"/>
</dbReference>
<proteinExistence type="inferred from homology"/>
<sequence length="213" mass="23894">MEITITLIITIITVAVSLWGFSSSKVIDNLIFFGPAISRNRQYYRFITHGLIHADLMHLAFNMIALYSFGIALETYFFPDDRVFGADAPMYFTGLYVGGLVVASLPDYFKHKDDYYFKSLGASGAVSSVIFACIVLFPTLPIRFLFLPVDIPGWIFGGLYLLISAYLDRQGGGRINHGAHLWGAVFGIVFIVLFVSLKGQLNVFENFIHQIRK</sequence>
<feature type="domain" description="Peptidase S54 rhomboid" evidence="8">
    <location>
        <begin position="41"/>
        <end position="195"/>
    </location>
</feature>
<accession>A0ABS8PLS4</accession>
<comment type="similarity">
    <text evidence="2">Belongs to the peptidase S54 family.</text>
</comment>
<evidence type="ECO:0000313" key="9">
    <source>
        <dbReference type="EMBL" id="MCD2421178.1"/>
    </source>
</evidence>
<dbReference type="SUPFAM" id="SSF144091">
    <property type="entry name" value="Rhomboid-like"/>
    <property type="match status" value="1"/>
</dbReference>
<dbReference type="Proteomes" id="UP001199816">
    <property type="component" value="Unassembled WGS sequence"/>
</dbReference>
<reference evidence="9 10" key="1">
    <citation type="submission" date="2021-11" db="EMBL/GenBank/DDBJ databases">
        <title>Genomic of Niabella pedocola.</title>
        <authorList>
            <person name="Wu T."/>
        </authorList>
    </citation>
    <scope>NUCLEOTIDE SEQUENCE [LARGE SCALE GENOMIC DNA]</scope>
    <source>
        <strain evidence="9 10">JCM 31011</strain>
    </source>
</reference>
<feature type="transmembrane region" description="Helical" evidence="7">
    <location>
        <begin position="90"/>
        <end position="109"/>
    </location>
</feature>
<dbReference type="PANTHER" id="PTHR43731:SF14">
    <property type="entry name" value="PRESENILIN-ASSOCIATED RHOMBOID-LIKE PROTEIN, MITOCHONDRIAL"/>
    <property type="match status" value="1"/>
</dbReference>
<keyword evidence="3 7" id="KW-0812">Transmembrane</keyword>
<dbReference type="GO" id="GO:0006508">
    <property type="term" value="P:proteolysis"/>
    <property type="evidence" value="ECO:0007669"/>
    <property type="project" value="UniProtKB-KW"/>
</dbReference>
<feature type="transmembrane region" description="Helical" evidence="7">
    <location>
        <begin position="179"/>
        <end position="197"/>
    </location>
</feature>
<keyword evidence="10" id="KW-1185">Reference proteome</keyword>
<evidence type="ECO:0000256" key="3">
    <source>
        <dbReference type="ARBA" id="ARBA00022692"/>
    </source>
</evidence>
<keyword evidence="4" id="KW-0378">Hydrolase</keyword>
<dbReference type="PANTHER" id="PTHR43731">
    <property type="entry name" value="RHOMBOID PROTEASE"/>
    <property type="match status" value="1"/>
</dbReference>
<evidence type="ECO:0000259" key="8">
    <source>
        <dbReference type="Pfam" id="PF01694"/>
    </source>
</evidence>
<comment type="subcellular location">
    <subcellularLocation>
        <location evidence="1">Membrane</location>
        <topology evidence="1">Multi-pass membrane protein</topology>
    </subcellularLocation>
</comment>
<keyword evidence="5 7" id="KW-1133">Transmembrane helix</keyword>
<feature type="transmembrane region" description="Helical" evidence="7">
    <location>
        <begin position="116"/>
        <end position="138"/>
    </location>
</feature>
<dbReference type="EMBL" id="JAJNEC010000001">
    <property type="protein sequence ID" value="MCD2421178.1"/>
    <property type="molecule type" value="Genomic_DNA"/>
</dbReference>
<feature type="transmembrane region" description="Helical" evidence="7">
    <location>
        <begin position="56"/>
        <end position="78"/>
    </location>
</feature>
<evidence type="ECO:0000256" key="4">
    <source>
        <dbReference type="ARBA" id="ARBA00022801"/>
    </source>
</evidence>
<feature type="transmembrane region" description="Helical" evidence="7">
    <location>
        <begin position="144"/>
        <end position="167"/>
    </location>
</feature>
<organism evidence="9 10">
    <name type="scientific">Niabella pedocola</name>
    <dbReference type="NCBI Taxonomy" id="1752077"/>
    <lineage>
        <taxon>Bacteria</taxon>
        <taxon>Pseudomonadati</taxon>
        <taxon>Bacteroidota</taxon>
        <taxon>Chitinophagia</taxon>
        <taxon>Chitinophagales</taxon>
        <taxon>Chitinophagaceae</taxon>
        <taxon>Niabella</taxon>
    </lineage>
</organism>
<dbReference type="Pfam" id="PF01694">
    <property type="entry name" value="Rhomboid"/>
    <property type="match status" value="1"/>
</dbReference>
<dbReference type="GO" id="GO:0008233">
    <property type="term" value="F:peptidase activity"/>
    <property type="evidence" value="ECO:0007669"/>
    <property type="project" value="UniProtKB-KW"/>
</dbReference>
<comment type="caution">
    <text evidence="9">The sequence shown here is derived from an EMBL/GenBank/DDBJ whole genome shotgun (WGS) entry which is preliminary data.</text>
</comment>
<feature type="transmembrane region" description="Helical" evidence="7">
    <location>
        <begin position="6"/>
        <end position="35"/>
    </location>
</feature>
<evidence type="ECO:0000256" key="2">
    <source>
        <dbReference type="ARBA" id="ARBA00009045"/>
    </source>
</evidence>